<evidence type="ECO:0000313" key="2">
    <source>
        <dbReference type="Proteomes" id="UP000693895"/>
    </source>
</evidence>
<keyword evidence="2" id="KW-1185">Reference proteome</keyword>
<accession>A0A8E4ZCD6</accession>
<protein>
    <submittedName>
        <fullName evidence="1">Uncharacterized protein</fullName>
    </submittedName>
</protein>
<sequence>MQNKPKLKYKKVVKIHNRVKRFVSLDGVKMLLIDELLTSHELHESKFISDTTHNVLFTTLTNIQKNIKLL</sequence>
<organism evidence="1 2">
    <name type="scientific">Cellulophaga phage Omtje_1</name>
    <dbReference type="NCBI Taxonomy" id="2745694"/>
    <lineage>
        <taxon>Viruses</taxon>
        <taxon>Viruses incertae sedis</taxon>
        <taxon>Obscuriviridae</taxon>
        <taxon>Omtjevirus</taxon>
        <taxon>Omtjevirus Omtje</taxon>
    </lineage>
</organism>
<gene>
    <name evidence="1" type="ORF">Omtje1_5</name>
</gene>
<proteinExistence type="predicted"/>
<reference evidence="1" key="1">
    <citation type="submission" date="2020-07" db="EMBL/GenBank/DDBJ databases">
        <title>Highly diverse flavobacterial phages as mortality factor during North Sea spring blooms.</title>
        <authorList>
            <person name="Bartlau N."/>
            <person name="Wichels A."/>
            <person name="Krohne G."/>
            <person name="Adriaenssens E.M."/>
            <person name="Heins A."/>
            <person name="Fuchs B.M."/>
            <person name="Amann R."/>
            <person name="Moraru C."/>
        </authorList>
    </citation>
    <scope>NUCLEOTIDE SEQUENCE</scope>
</reference>
<evidence type="ECO:0000313" key="1">
    <source>
        <dbReference type="EMBL" id="QQV90352.1"/>
    </source>
</evidence>
<dbReference type="EMBL" id="MT732445">
    <property type="protein sequence ID" value="QQV90352.1"/>
    <property type="molecule type" value="Genomic_DNA"/>
</dbReference>
<dbReference type="Proteomes" id="UP000693895">
    <property type="component" value="Segment"/>
</dbReference>
<name>A0A8E4ZCD6_9VIRU</name>